<dbReference type="OrthoDB" id="10347660at2759"/>
<dbReference type="Proteomes" id="UP000265703">
    <property type="component" value="Unassembled WGS sequence"/>
</dbReference>
<protein>
    <submittedName>
        <fullName evidence="1">Uncharacterized protein</fullName>
    </submittedName>
</protein>
<reference evidence="1 2" key="1">
    <citation type="submission" date="2018-06" db="EMBL/GenBank/DDBJ databases">
        <title>Comparative genomics reveals the genomic features of Rhizophagus irregularis, R. cerebriforme, R. diaphanum and Gigaspora rosea, and their symbiotic lifestyle signature.</title>
        <authorList>
            <person name="Morin E."/>
            <person name="San Clemente H."/>
            <person name="Chen E.C.H."/>
            <person name="De La Providencia I."/>
            <person name="Hainaut M."/>
            <person name="Kuo A."/>
            <person name="Kohler A."/>
            <person name="Murat C."/>
            <person name="Tang N."/>
            <person name="Roy S."/>
            <person name="Loubradou J."/>
            <person name="Henrissat B."/>
            <person name="Grigoriev I.V."/>
            <person name="Corradi N."/>
            <person name="Roux C."/>
            <person name="Martin F.M."/>
        </authorList>
    </citation>
    <scope>NUCLEOTIDE SEQUENCE [LARGE SCALE GENOMIC DNA]</scope>
    <source>
        <strain evidence="1 2">DAOM 227022</strain>
    </source>
</reference>
<keyword evidence="2" id="KW-1185">Reference proteome</keyword>
<evidence type="ECO:0000313" key="1">
    <source>
        <dbReference type="EMBL" id="RIA97041.1"/>
    </source>
</evidence>
<name>A0A397TPS8_9GLOM</name>
<proteinExistence type="predicted"/>
<comment type="caution">
    <text evidence="1">The sequence shown here is derived from an EMBL/GenBank/DDBJ whole genome shotgun (WGS) entry which is preliminary data.</text>
</comment>
<organism evidence="1 2">
    <name type="scientific">Glomus cerebriforme</name>
    <dbReference type="NCBI Taxonomy" id="658196"/>
    <lineage>
        <taxon>Eukaryota</taxon>
        <taxon>Fungi</taxon>
        <taxon>Fungi incertae sedis</taxon>
        <taxon>Mucoromycota</taxon>
        <taxon>Glomeromycotina</taxon>
        <taxon>Glomeromycetes</taxon>
        <taxon>Glomerales</taxon>
        <taxon>Glomeraceae</taxon>
        <taxon>Glomus</taxon>
    </lineage>
</organism>
<accession>A0A397TPS8</accession>
<dbReference type="AlphaFoldDB" id="A0A397TPS8"/>
<gene>
    <name evidence="1" type="ORF">C1645_732745</name>
</gene>
<evidence type="ECO:0000313" key="2">
    <source>
        <dbReference type="Proteomes" id="UP000265703"/>
    </source>
</evidence>
<sequence length="133" mass="16065">MSYAHTDLTDFKFYKAISKNFNEVTDFFNDEINEQEDELNTFEYKDDSNLIKNNKETSKVGNEIIMENYFNFNDEDLQKTLKMKVRVIIEQEIINYDHEKKNYDINALLNFNFNEDKFELNSKKNMNKNSHLF</sequence>
<dbReference type="EMBL" id="QKYT01000035">
    <property type="protein sequence ID" value="RIA97041.1"/>
    <property type="molecule type" value="Genomic_DNA"/>
</dbReference>